<dbReference type="PANTHER" id="PTHR24421:SF10">
    <property type="entry name" value="NITRATE_NITRITE SENSOR PROTEIN NARQ"/>
    <property type="match status" value="1"/>
</dbReference>
<keyword evidence="10" id="KW-0812">Transmembrane</keyword>
<evidence type="ECO:0000256" key="3">
    <source>
        <dbReference type="ARBA" id="ARBA00022553"/>
    </source>
</evidence>
<sequence length="394" mass="44050">MKLDNLGMIRLVMFYLISCVYYLNLPDTPFYTTIVILAVLGFTATHFTLNSSFGEKRLPYILAVDFAIIFTLGMLDVDSTLYLILFGVEAVTLLLFENRKQVLLPYAAAFLIIFSTINVFAFQAAGQFYLFDNLISGAFVVFCAIVGRLIYRLTEAQETVSTQYKELKEAHEQLKQYSEQVEELTAIEERNRISREIHDTVGHKMTALLMQLQVAKELQAADPAKSTSALRVSEGLAREALHETRMSVRALQDDAGDPRSFVTKVREMLQEYEDQTGLASTLNVEGDGSNIPPSVQWSLTRLVQESLTNAVKHGGAKTCEVDLAITNEHVAMHITDDGKGAGDVQPGFGIKNMRERVQEHGGTLTFETNPNQGFTIQAEFPLKRMTWRVGGVRD</sequence>
<evidence type="ECO:0000256" key="10">
    <source>
        <dbReference type="SAM" id="Phobius"/>
    </source>
</evidence>
<accession>A0A4Z0GUW8</accession>
<evidence type="ECO:0000256" key="2">
    <source>
        <dbReference type="ARBA" id="ARBA00012438"/>
    </source>
</evidence>
<keyword evidence="4" id="KW-0808">Transferase</keyword>
<evidence type="ECO:0000313" key="13">
    <source>
        <dbReference type="Proteomes" id="UP000297982"/>
    </source>
</evidence>
<organism evidence="12 13">
    <name type="scientific">Halobacillus salinus</name>
    <dbReference type="NCBI Taxonomy" id="192814"/>
    <lineage>
        <taxon>Bacteria</taxon>
        <taxon>Bacillati</taxon>
        <taxon>Bacillota</taxon>
        <taxon>Bacilli</taxon>
        <taxon>Bacillales</taxon>
        <taxon>Bacillaceae</taxon>
        <taxon>Halobacillus</taxon>
    </lineage>
</organism>
<dbReference type="Pfam" id="PF02518">
    <property type="entry name" value="HATPase_c"/>
    <property type="match status" value="1"/>
</dbReference>
<feature type="transmembrane region" description="Helical" evidence="10">
    <location>
        <begin position="7"/>
        <end position="24"/>
    </location>
</feature>
<dbReference type="EMBL" id="SRJC01000008">
    <property type="protein sequence ID" value="TGB01008.1"/>
    <property type="molecule type" value="Genomic_DNA"/>
</dbReference>
<dbReference type="PANTHER" id="PTHR24421">
    <property type="entry name" value="NITRATE/NITRITE SENSOR PROTEIN NARX-RELATED"/>
    <property type="match status" value="1"/>
</dbReference>
<dbReference type="InterPro" id="IPR003594">
    <property type="entry name" value="HATPase_dom"/>
</dbReference>
<evidence type="ECO:0000256" key="5">
    <source>
        <dbReference type="ARBA" id="ARBA00022741"/>
    </source>
</evidence>
<dbReference type="InterPro" id="IPR050482">
    <property type="entry name" value="Sensor_HK_TwoCompSys"/>
</dbReference>
<keyword evidence="10" id="KW-0472">Membrane</keyword>
<keyword evidence="7" id="KW-0067">ATP-binding</keyword>
<proteinExistence type="predicted"/>
<keyword evidence="9" id="KW-0175">Coiled coil</keyword>
<dbReference type="Gene3D" id="3.30.565.10">
    <property type="entry name" value="Histidine kinase-like ATPase, C-terminal domain"/>
    <property type="match status" value="1"/>
</dbReference>
<evidence type="ECO:0000256" key="7">
    <source>
        <dbReference type="ARBA" id="ARBA00022840"/>
    </source>
</evidence>
<dbReference type="Pfam" id="PF07730">
    <property type="entry name" value="HisKA_3"/>
    <property type="match status" value="1"/>
</dbReference>
<evidence type="ECO:0000256" key="8">
    <source>
        <dbReference type="ARBA" id="ARBA00023012"/>
    </source>
</evidence>
<gene>
    <name evidence="12" type="ORF">E4663_17810</name>
</gene>
<feature type="transmembrane region" description="Helical" evidence="10">
    <location>
        <begin position="103"/>
        <end position="122"/>
    </location>
</feature>
<dbReference type="AlphaFoldDB" id="A0A4Z0GUW8"/>
<dbReference type="SUPFAM" id="SSF55874">
    <property type="entry name" value="ATPase domain of HSP90 chaperone/DNA topoisomerase II/histidine kinase"/>
    <property type="match status" value="1"/>
</dbReference>
<comment type="caution">
    <text evidence="12">The sequence shown here is derived from an EMBL/GenBank/DDBJ whole genome shotgun (WGS) entry which is preliminary data.</text>
</comment>
<dbReference type="STRING" id="192814.GCA_900166575_00146"/>
<evidence type="ECO:0000259" key="11">
    <source>
        <dbReference type="SMART" id="SM00387"/>
    </source>
</evidence>
<dbReference type="Proteomes" id="UP000297982">
    <property type="component" value="Unassembled WGS sequence"/>
</dbReference>
<dbReference type="SMART" id="SM00387">
    <property type="entry name" value="HATPase_c"/>
    <property type="match status" value="1"/>
</dbReference>
<comment type="catalytic activity">
    <reaction evidence="1">
        <text>ATP + protein L-histidine = ADP + protein N-phospho-L-histidine.</text>
        <dbReference type="EC" id="2.7.13.3"/>
    </reaction>
</comment>
<dbReference type="GO" id="GO:0000155">
    <property type="term" value="F:phosphorelay sensor kinase activity"/>
    <property type="evidence" value="ECO:0007669"/>
    <property type="project" value="InterPro"/>
</dbReference>
<evidence type="ECO:0000256" key="1">
    <source>
        <dbReference type="ARBA" id="ARBA00000085"/>
    </source>
</evidence>
<keyword evidence="8" id="KW-0902">Two-component regulatory system</keyword>
<feature type="transmembrane region" description="Helical" evidence="10">
    <location>
        <begin position="30"/>
        <end position="49"/>
    </location>
</feature>
<evidence type="ECO:0000313" key="12">
    <source>
        <dbReference type="EMBL" id="TGB01008.1"/>
    </source>
</evidence>
<dbReference type="InterPro" id="IPR011712">
    <property type="entry name" value="Sig_transdc_His_kin_sub3_dim/P"/>
</dbReference>
<name>A0A4Z0GUW8_9BACI</name>
<dbReference type="GO" id="GO:0005524">
    <property type="term" value="F:ATP binding"/>
    <property type="evidence" value="ECO:0007669"/>
    <property type="project" value="UniProtKB-KW"/>
</dbReference>
<feature type="transmembrane region" description="Helical" evidence="10">
    <location>
        <begin position="58"/>
        <end position="75"/>
    </location>
</feature>
<dbReference type="CDD" id="cd16917">
    <property type="entry name" value="HATPase_UhpB-NarQ-NarX-like"/>
    <property type="match status" value="1"/>
</dbReference>
<feature type="domain" description="Histidine kinase/HSP90-like ATPase" evidence="11">
    <location>
        <begin position="294"/>
        <end position="384"/>
    </location>
</feature>
<keyword evidence="6 12" id="KW-0418">Kinase</keyword>
<keyword evidence="10" id="KW-1133">Transmembrane helix</keyword>
<reference evidence="12 13" key="1">
    <citation type="journal article" date="2003" name="Int. J. Syst. Evol. Microbiol.">
        <title>Halobacillus salinus sp. nov., isolated from a salt lake on the coast of the East Sea in Korea.</title>
        <authorList>
            <person name="Yoon J.H."/>
            <person name="Kang K.H."/>
            <person name="Park Y.H."/>
        </authorList>
    </citation>
    <scope>NUCLEOTIDE SEQUENCE [LARGE SCALE GENOMIC DNA]</scope>
    <source>
        <strain evidence="12 13">HSL-3</strain>
    </source>
</reference>
<evidence type="ECO:0000256" key="4">
    <source>
        <dbReference type="ARBA" id="ARBA00022679"/>
    </source>
</evidence>
<feature type="transmembrane region" description="Helical" evidence="10">
    <location>
        <begin position="81"/>
        <end position="96"/>
    </location>
</feature>
<keyword evidence="3" id="KW-0597">Phosphoprotein</keyword>
<feature type="coiled-coil region" evidence="9">
    <location>
        <begin position="153"/>
        <end position="187"/>
    </location>
</feature>
<dbReference type="EC" id="2.7.13.3" evidence="2"/>
<evidence type="ECO:0000256" key="6">
    <source>
        <dbReference type="ARBA" id="ARBA00022777"/>
    </source>
</evidence>
<protein>
    <recommendedName>
        <fullName evidence="2">histidine kinase</fullName>
        <ecNumber evidence="2">2.7.13.3</ecNumber>
    </recommendedName>
</protein>
<dbReference type="Gene3D" id="1.20.5.1930">
    <property type="match status" value="1"/>
</dbReference>
<keyword evidence="13" id="KW-1185">Reference proteome</keyword>
<feature type="transmembrane region" description="Helical" evidence="10">
    <location>
        <begin position="128"/>
        <end position="151"/>
    </location>
</feature>
<dbReference type="GO" id="GO:0016020">
    <property type="term" value="C:membrane"/>
    <property type="evidence" value="ECO:0007669"/>
    <property type="project" value="InterPro"/>
</dbReference>
<keyword evidence="5" id="KW-0547">Nucleotide-binding</keyword>
<dbReference type="GO" id="GO:0046983">
    <property type="term" value="F:protein dimerization activity"/>
    <property type="evidence" value="ECO:0007669"/>
    <property type="project" value="InterPro"/>
</dbReference>
<evidence type="ECO:0000256" key="9">
    <source>
        <dbReference type="SAM" id="Coils"/>
    </source>
</evidence>
<dbReference type="InterPro" id="IPR036890">
    <property type="entry name" value="HATPase_C_sf"/>
</dbReference>